<sequence>MGKLTYTQDIAPATPLKPADNVKLFQPLTIRGVTFRNRIGVSPMCMYSSEDGHLNDFHLVHLGTFALKGAGFICIEATAVEPEGRISPTDSGLWKDSQIEPIRRISNFIHEQGSLIGIQIGHAGRKASTLPLWKAPGLATSEEGGWSDNVWAPSDVAFDDAHAKPHALSVEDIHRITASFAATAKRADAAGIDVLELHGAHGYLTHEFLSGNSNKRTDKYGGSFENRIRFLLETVAAVRAVWPEQKPLFVRISATDYAAADSSPFARDPNGWDIEQSVELAKRLYAAGVDLVDVSSGGNVSLPASKYPIGPGYQVPFSEKIKKETGGLTSTVGIITDPKQAEEILVKGQADIVLLAREFLRDSGWALRAAKELGVDVKWANQFERGKRA</sequence>
<dbReference type="EMBL" id="RBNJ01024509">
    <property type="protein sequence ID" value="RUS16236.1"/>
    <property type="molecule type" value="Genomic_DNA"/>
</dbReference>
<proteinExistence type="predicted"/>
<protein>
    <submittedName>
        <fullName evidence="7">NADH:flavin oxidoreductase/NADH oxidase</fullName>
    </submittedName>
</protein>
<dbReference type="SUPFAM" id="SSF51395">
    <property type="entry name" value="FMN-linked oxidoreductases"/>
    <property type="match status" value="1"/>
</dbReference>
<organism evidence="7 8">
    <name type="scientific">Jimgerdemannia flammicorona</name>
    <dbReference type="NCBI Taxonomy" id="994334"/>
    <lineage>
        <taxon>Eukaryota</taxon>
        <taxon>Fungi</taxon>
        <taxon>Fungi incertae sedis</taxon>
        <taxon>Mucoromycota</taxon>
        <taxon>Mucoromycotina</taxon>
        <taxon>Endogonomycetes</taxon>
        <taxon>Endogonales</taxon>
        <taxon>Endogonaceae</taxon>
        <taxon>Jimgerdemannia</taxon>
    </lineage>
</organism>
<evidence type="ECO:0000256" key="2">
    <source>
        <dbReference type="ARBA" id="ARBA00022630"/>
    </source>
</evidence>
<gene>
    <name evidence="7" type="ORF">BC938DRAFT_476652</name>
</gene>
<evidence type="ECO:0000256" key="4">
    <source>
        <dbReference type="ARBA" id="ARBA00022857"/>
    </source>
</evidence>
<dbReference type="Pfam" id="PF00724">
    <property type="entry name" value="Oxidored_FMN"/>
    <property type="match status" value="1"/>
</dbReference>
<evidence type="ECO:0000313" key="8">
    <source>
        <dbReference type="Proteomes" id="UP000274822"/>
    </source>
</evidence>
<dbReference type="CDD" id="cd02932">
    <property type="entry name" value="OYE_YqiM_FMN"/>
    <property type="match status" value="1"/>
</dbReference>
<keyword evidence="4" id="KW-0521">NADP</keyword>
<dbReference type="InterPro" id="IPR044152">
    <property type="entry name" value="YqjM-like"/>
</dbReference>
<dbReference type="GO" id="GO:0003959">
    <property type="term" value="F:NADPH dehydrogenase activity"/>
    <property type="evidence" value="ECO:0007669"/>
    <property type="project" value="InterPro"/>
</dbReference>
<dbReference type="GO" id="GO:0050661">
    <property type="term" value="F:NADP binding"/>
    <property type="evidence" value="ECO:0007669"/>
    <property type="project" value="InterPro"/>
</dbReference>
<keyword evidence="3" id="KW-0288">FMN</keyword>
<dbReference type="Proteomes" id="UP000274822">
    <property type="component" value="Unassembled WGS sequence"/>
</dbReference>
<feature type="domain" description="NADH:flavin oxidoreductase/NADH oxidase N-terminal" evidence="6">
    <location>
        <begin position="23"/>
        <end position="373"/>
    </location>
</feature>
<evidence type="ECO:0000259" key="6">
    <source>
        <dbReference type="Pfam" id="PF00724"/>
    </source>
</evidence>
<keyword evidence="5" id="KW-0560">Oxidoreductase</keyword>
<keyword evidence="8" id="KW-1185">Reference proteome</keyword>
<comment type="cofactor">
    <cofactor evidence="1">
        <name>FMN</name>
        <dbReference type="ChEBI" id="CHEBI:58210"/>
    </cofactor>
</comment>
<evidence type="ECO:0000256" key="3">
    <source>
        <dbReference type="ARBA" id="ARBA00022643"/>
    </source>
</evidence>
<dbReference type="Gene3D" id="3.20.20.70">
    <property type="entry name" value="Aldolase class I"/>
    <property type="match status" value="1"/>
</dbReference>
<evidence type="ECO:0000256" key="5">
    <source>
        <dbReference type="ARBA" id="ARBA00023002"/>
    </source>
</evidence>
<name>A0A433PFE5_9FUNG</name>
<comment type="caution">
    <text evidence="7">The sequence shown here is derived from an EMBL/GenBank/DDBJ whole genome shotgun (WGS) entry which is preliminary data.</text>
</comment>
<dbReference type="InterPro" id="IPR001155">
    <property type="entry name" value="OxRdtase_FMN_N"/>
</dbReference>
<evidence type="ECO:0000313" key="7">
    <source>
        <dbReference type="EMBL" id="RUS16236.1"/>
    </source>
</evidence>
<evidence type="ECO:0000256" key="1">
    <source>
        <dbReference type="ARBA" id="ARBA00001917"/>
    </source>
</evidence>
<accession>A0A433PFE5</accession>
<dbReference type="GO" id="GO:0010181">
    <property type="term" value="F:FMN binding"/>
    <property type="evidence" value="ECO:0007669"/>
    <property type="project" value="InterPro"/>
</dbReference>
<reference evidence="7 8" key="1">
    <citation type="journal article" date="2018" name="New Phytol.">
        <title>Phylogenomics of Endogonaceae and evolution of mycorrhizas within Mucoromycota.</title>
        <authorList>
            <person name="Chang Y."/>
            <person name="Desiro A."/>
            <person name="Na H."/>
            <person name="Sandor L."/>
            <person name="Lipzen A."/>
            <person name="Clum A."/>
            <person name="Barry K."/>
            <person name="Grigoriev I.V."/>
            <person name="Martin F.M."/>
            <person name="Stajich J.E."/>
            <person name="Smith M.E."/>
            <person name="Bonito G."/>
            <person name="Spatafora J.W."/>
        </authorList>
    </citation>
    <scope>NUCLEOTIDE SEQUENCE [LARGE SCALE GENOMIC DNA]</scope>
    <source>
        <strain evidence="7 8">AD002</strain>
    </source>
</reference>
<dbReference type="InterPro" id="IPR013785">
    <property type="entry name" value="Aldolase_TIM"/>
</dbReference>
<dbReference type="AlphaFoldDB" id="A0A433PFE5"/>
<keyword evidence="2" id="KW-0285">Flavoprotein</keyword>
<dbReference type="PANTHER" id="PTHR43303:SF4">
    <property type="entry name" value="NADPH DEHYDROGENASE C23G7.10C-RELATED"/>
    <property type="match status" value="1"/>
</dbReference>
<dbReference type="PANTHER" id="PTHR43303">
    <property type="entry name" value="NADPH DEHYDROGENASE C23G7.10C-RELATED"/>
    <property type="match status" value="1"/>
</dbReference>